<accession>A0A5M5CXB5</accession>
<sequence length="113" mass="13006">DGLNPDLILSWDKPVSLSSVEIKCDSNLHTEIQIHPNIEKRRKQRPGMPVELVKKVSVEAEANGIWKELAEVDNNLHRLIKLNFSPVRTSRIRVNLKETYGASDVRLFEVRCY</sequence>
<dbReference type="Proteomes" id="UP000473905">
    <property type="component" value="Unassembled WGS sequence"/>
</dbReference>
<reference evidence="1 2" key="1">
    <citation type="journal article" date="2019" name="Nat. Med.">
        <title>A library of human gut bacterial isolates paired with longitudinal multiomics data enables mechanistic microbiome research.</title>
        <authorList>
            <person name="Poyet M."/>
            <person name="Groussin M."/>
            <person name="Gibbons S.M."/>
            <person name="Avila-Pacheco J."/>
            <person name="Jiang X."/>
            <person name="Kearney S.M."/>
            <person name="Perrotta A.R."/>
            <person name="Berdy B."/>
            <person name="Zhao S."/>
            <person name="Lieberman T.D."/>
            <person name="Swanson P.K."/>
            <person name="Smith M."/>
            <person name="Roesemann S."/>
            <person name="Alexander J.E."/>
            <person name="Rich S.A."/>
            <person name="Livny J."/>
            <person name="Vlamakis H."/>
            <person name="Clish C."/>
            <person name="Bullock K."/>
            <person name="Deik A."/>
            <person name="Scott J."/>
            <person name="Pierce K.A."/>
            <person name="Xavier R.J."/>
            <person name="Alm E.J."/>
        </authorList>
    </citation>
    <scope>NUCLEOTIDE SEQUENCE [LARGE SCALE GENOMIC DNA]</scope>
    <source>
        <strain evidence="1 2">BIOML-A134</strain>
    </source>
</reference>
<comment type="caution">
    <text evidence="1">The sequence shown here is derived from an EMBL/GenBank/DDBJ whole genome shotgun (WGS) entry which is preliminary data.</text>
</comment>
<feature type="non-terminal residue" evidence="1">
    <location>
        <position position="1"/>
    </location>
</feature>
<evidence type="ECO:0000313" key="1">
    <source>
        <dbReference type="EMBL" id="KAA4088998.1"/>
    </source>
</evidence>
<organism evidence="1 2">
    <name type="scientific">Bacteroides ovatus</name>
    <dbReference type="NCBI Taxonomy" id="28116"/>
    <lineage>
        <taxon>Bacteria</taxon>
        <taxon>Pseudomonadati</taxon>
        <taxon>Bacteroidota</taxon>
        <taxon>Bacteroidia</taxon>
        <taxon>Bacteroidales</taxon>
        <taxon>Bacteroidaceae</taxon>
        <taxon>Bacteroides</taxon>
    </lineage>
</organism>
<evidence type="ECO:0000313" key="2">
    <source>
        <dbReference type="Proteomes" id="UP000473905"/>
    </source>
</evidence>
<dbReference type="EMBL" id="VWKB01000063">
    <property type="protein sequence ID" value="KAA4088998.1"/>
    <property type="molecule type" value="Genomic_DNA"/>
</dbReference>
<name>A0A5M5CXB5_BACOV</name>
<gene>
    <name evidence="1" type="ORF">F3D66_28620</name>
</gene>
<keyword evidence="2" id="KW-1185">Reference proteome</keyword>
<proteinExistence type="predicted"/>
<dbReference type="Gene3D" id="2.60.120.260">
    <property type="entry name" value="Galactose-binding domain-like"/>
    <property type="match status" value="1"/>
</dbReference>
<protein>
    <submittedName>
        <fullName evidence="1">FAD-binding dehydrogenase</fullName>
    </submittedName>
</protein>
<dbReference type="AlphaFoldDB" id="A0A5M5CXB5"/>